<evidence type="ECO:0000256" key="4">
    <source>
        <dbReference type="ARBA" id="ARBA00024732"/>
    </source>
</evidence>
<dbReference type="GO" id="GO:0005737">
    <property type="term" value="C:cytoplasm"/>
    <property type="evidence" value="ECO:0007669"/>
    <property type="project" value="UniProtKB-SubCell"/>
</dbReference>
<dbReference type="AlphaFoldDB" id="G4CYL9"/>
<comment type="similarity">
    <text evidence="5">Belongs to the LipB family.</text>
</comment>
<evidence type="ECO:0000256" key="2">
    <source>
        <dbReference type="ARBA" id="ARBA00022679"/>
    </source>
</evidence>
<dbReference type="PANTHER" id="PTHR10993:SF7">
    <property type="entry name" value="LIPOYLTRANSFERASE 2, MITOCHONDRIAL-RELATED"/>
    <property type="match status" value="1"/>
</dbReference>
<comment type="function">
    <text evidence="4 5">Catalyzes the transfer of endogenously produced octanoic acid from octanoyl-acyl-carrier-protein onto the lipoyl domains of lipoate-dependent enzymes. Lipoyl-ACP can also act as a substrate although octanoyl-ACP is likely to be the physiological substrate.</text>
</comment>
<dbReference type="InterPro" id="IPR000544">
    <property type="entry name" value="Octanoyltransferase"/>
</dbReference>
<keyword evidence="3 5" id="KW-0012">Acyltransferase</keyword>
<dbReference type="EMBL" id="AGBA01000015">
    <property type="protein sequence ID" value="EGY77267.1"/>
    <property type="molecule type" value="Genomic_DNA"/>
</dbReference>
<comment type="pathway">
    <text evidence="1 5">Protein modification; protein lipoylation via endogenous pathway; protein N(6)-(lipoyl)lysine from octanoyl-[acyl-carrier-protein]: step 1/2.</text>
</comment>
<feature type="site" description="Lowers pKa of active site Cys" evidence="5">
    <location>
        <position position="204"/>
    </location>
</feature>
<keyword evidence="8" id="KW-1185">Reference proteome</keyword>
<dbReference type="PROSITE" id="PS51733">
    <property type="entry name" value="BPL_LPL_CATALYTIC"/>
    <property type="match status" value="1"/>
</dbReference>
<reference evidence="7 8" key="1">
    <citation type="submission" date="2011-06" db="EMBL/GenBank/DDBJ databases">
        <authorList>
            <person name="Muzny D."/>
            <person name="Qin X."/>
            <person name="Deng J."/>
            <person name="Jiang H."/>
            <person name="Liu Y."/>
            <person name="Qu J."/>
            <person name="Song X.-Z."/>
            <person name="Zhang L."/>
            <person name="Thornton R."/>
            <person name="Coyle M."/>
            <person name="Francisco L."/>
            <person name="Jackson L."/>
            <person name="Javaid M."/>
            <person name="Korchina V."/>
            <person name="Kovar C."/>
            <person name="Mata R."/>
            <person name="Mathew T."/>
            <person name="Ngo R."/>
            <person name="Nguyen L."/>
            <person name="Nguyen N."/>
            <person name="Okwuonu G."/>
            <person name="Ongeri F."/>
            <person name="Pham C."/>
            <person name="Simmons D."/>
            <person name="Wilczek-Boney K."/>
            <person name="Hale W."/>
            <person name="Jakkamsetti A."/>
            <person name="Pham P."/>
            <person name="Ruth R."/>
            <person name="San Lucas F."/>
            <person name="Warren J."/>
            <person name="Zhang J."/>
            <person name="Zhao Z."/>
            <person name="Zhou C."/>
            <person name="Zhu D."/>
            <person name="Lee S."/>
            <person name="Bess C."/>
            <person name="Blankenburg K."/>
            <person name="Forbes L."/>
            <person name="Fu Q."/>
            <person name="Gubbala S."/>
            <person name="Hirani K."/>
            <person name="Jayaseelan J.C."/>
            <person name="Lara F."/>
            <person name="Munidasa M."/>
            <person name="Palculict T."/>
            <person name="Patil S."/>
            <person name="Pu L.-L."/>
            <person name="Saada N."/>
            <person name="Tang L."/>
            <person name="Weissenberger G."/>
            <person name="Zhu Y."/>
            <person name="Hemphill L."/>
            <person name="Shang Y."/>
            <person name="Youmans B."/>
            <person name="Ayvaz T."/>
            <person name="Ross M."/>
            <person name="Santibanez J."/>
            <person name="Aqrawi P."/>
            <person name="Gross S."/>
            <person name="Joshi V."/>
            <person name="Fowler G."/>
            <person name="Nazareth L."/>
            <person name="Reid J."/>
            <person name="Worley K."/>
            <person name="Petrosino J."/>
            <person name="Highlander S."/>
            <person name="Gibbs R."/>
        </authorList>
    </citation>
    <scope>NUCLEOTIDE SEQUENCE [LARGE SCALE GENOMIC DNA]</scope>
    <source>
        <strain evidence="7 8">ATCC 25577</strain>
    </source>
</reference>
<dbReference type="UniPathway" id="UPA00538">
    <property type="reaction ID" value="UER00592"/>
</dbReference>
<comment type="caution">
    <text evidence="7">The sequence shown here is derived from an EMBL/GenBank/DDBJ whole genome shotgun (WGS) entry which is preliminary data.</text>
</comment>
<feature type="domain" description="BPL/LPL catalytic" evidence="6">
    <location>
        <begin position="97"/>
        <end position="284"/>
    </location>
</feature>
<keyword evidence="5" id="KW-0963">Cytoplasm</keyword>
<dbReference type="Pfam" id="PF21948">
    <property type="entry name" value="LplA-B_cat"/>
    <property type="match status" value="1"/>
</dbReference>
<evidence type="ECO:0000259" key="6">
    <source>
        <dbReference type="PROSITE" id="PS51733"/>
    </source>
</evidence>
<feature type="binding site" evidence="5">
    <location>
        <begin position="135"/>
        <end position="142"/>
    </location>
    <ligand>
        <name>substrate</name>
    </ligand>
</feature>
<sequence length="304" mass="33430">MTGSGVEFHTGPRRVSGLPWVSVTDAQNHSCDRDDAQATPQPTTPQVVAGVAPKGWVDHPAGLEFEYLGIADNPPVRTEYNECWAHQREVHAEVSSHQRPSTVIYVEHDPVYTAGRRTRPEAYPFDGTPVVPVDRGGEITWHGPGQLVGYPIVFLQRGIGVVDYVRRVEESVIRLVAEYGLKAGRVPGRTGVWFPSDGVGPERKVCAIGIRVSRQTAMHGFALNIDPDTAGFDNIIPCGISDADVTSMGRELRRLHGPDAEVPSMLEVADRLEPILTEMMSFQPYEMSPDIPRRGHPAFLHPMS</sequence>
<protein>
    <recommendedName>
        <fullName evidence="5">Octanoyltransferase</fullName>
        <ecNumber evidence="5">2.3.1.181</ecNumber>
    </recommendedName>
    <alternativeName>
        <fullName evidence="5">Lipoate-protein ligase B</fullName>
    </alternativeName>
    <alternativeName>
        <fullName evidence="5">Lipoyl/octanoyl transferase</fullName>
    </alternativeName>
    <alternativeName>
        <fullName evidence="5">Octanoyl-[acyl-carrier-protein]-protein N-octanoyltransferase</fullName>
    </alternativeName>
</protein>
<comment type="subcellular location">
    <subcellularLocation>
        <location evidence="5">Cytoplasm</location>
    </subcellularLocation>
</comment>
<comment type="miscellaneous">
    <text evidence="5">In the reaction, the free carboxyl group of octanoic acid is attached via an amide linkage to the epsilon-amino group of a specific lysine residue of lipoyl domains of lipoate-dependent enzymes.</text>
</comment>
<dbReference type="NCBIfam" id="NF010925">
    <property type="entry name" value="PRK14345.1"/>
    <property type="match status" value="1"/>
</dbReference>
<dbReference type="CDD" id="cd16444">
    <property type="entry name" value="LipB"/>
    <property type="match status" value="1"/>
</dbReference>
<dbReference type="SUPFAM" id="SSF55681">
    <property type="entry name" value="Class II aaRS and biotin synthetases"/>
    <property type="match status" value="1"/>
</dbReference>
<gene>
    <name evidence="5 7" type="primary">lipB</name>
    <name evidence="7" type="ORF">HMPREF9153_2220</name>
</gene>
<dbReference type="NCBIfam" id="TIGR00214">
    <property type="entry name" value="lipB"/>
    <property type="match status" value="1"/>
</dbReference>
<dbReference type="PROSITE" id="PS01313">
    <property type="entry name" value="LIPB"/>
    <property type="match status" value="1"/>
</dbReference>
<dbReference type="HAMAP" id="MF_00013">
    <property type="entry name" value="LipB"/>
    <property type="match status" value="1"/>
</dbReference>
<dbReference type="HOGENOM" id="CLU_035168_2_0_11"/>
<evidence type="ECO:0000256" key="3">
    <source>
        <dbReference type="ARBA" id="ARBA00023315"/>
    </source>
</evidence>
<evidence type="ECO:0000313" key="7">
    <source>
        <dbReference type="EMBL" id="EGY77267.1"/>
    </source>
</evidence>
<dbReference type="InterPro" id="IPR020605">
    <property type="entry name" value="Octanoyltransferase_CS"/>
</dbReference>
<dbReference type="InterPro" id="IPR004143">
    <property type="entry name" value="BPL_LPL_catalytic"/>
</dbReference>
<accession>G4CYL9</accession>
<dbReference type="Gene3D" id="3.30.930.10">
    <property type="entry name" value="Bira Bifunctional Protein, Domain 2"/>
    <property type="match status" value="1"/>
</dbReference>
<organism evidence="7 8">
    <name type="scientific">Cutibacterium avidum ATCC 25577</name>
    <dbReference type="NCBI Taxonomy" id="997355"/>
    <lineage>
        <taxon>Bacteria</taxon>
        <taxon>Bacillati</taxon>
        <taxon>Actinomycetota</taxon>
        <taxon>Actinomycetes</taxon>
        <taxon>Propionibacteriales</taxon>
        <taxon>Propionibacteriaceae</taxon>
        <taxon>Cutibacterium</taxon>
    </lineage>
</organism>
<dbReference type="PANTHER" id="PTHR10993">
    <property type="entry name" value="OCTANOYLTRANSFERASE"/>
    <property type="match status" value="1"/>
</dbReference>
<feature type="active site" description="Acyl-thioester intermediate" evidence="5">
    <location>
        <position position="238"/>
    </location>
</feature>
<proteinExistence type="inferred from homology"/>
<feature type="binding site" evidence="5">
    <location>
        <begin position="220"/>
        <end position="222"/>
    </location>
    <ligand>
        <name>substrate</name>
    </ligand>
</feature>
<dbReference type="PATRIC" id="fig|997355.3.peg.2195"/>
<comment type="catalytic activity">
    <reaction evidence="5">
        <text>octanoyl-[ACP] + L-lysyl-[protein] = N(6)-octanoyl-L-lysyl-[protein] + holo-[ACP] + H(+)</text>
        <dbReference type="Rhea" id="RHEA:17665"/>
        <dbReference type="Rhea" id="RHEA-COMP:9636"/>
        <dbReference type="Rhea" id="RHEA-COMP:9685"/>
        <dbReference type="Rhea" id="RHEA-COMP:9752"/>
        <dbReference type="Rhea" id="RHEA-COMP:9928"/>
        <dbReference type="ChEBI" id="CHEBI:15378"/>
        <dbReference type="ChEBI" id="CHEBI:29969"/>
        <dbReference type="ChEBI" id="CHEBI:64479"/>
        <dbReference type="ChEBI" id="CHEBI:78463"/>
        <dbReference type="ChEBI" id="CHEBI:78809"/>
        <dbReference type="EC" id="2.3.1.181"/>
    </reaction>
</comment>
<keyword evidence="2 5" id="KW-0808">Transferase</keyword>
<evidence type="ECO:0000313" key="8">
    <source>
        <dbReference type="Proteomes" id="UP000005332"/>
    </source>
</evidence>
<dbReference type="InterPro" id="IPR045864">
    <property type="entry name" value="aa-tRNA-synth_II/BPL/LPL"/>
</dbReference>
<evidence type="ECO:0000256" key="5">
    <source>
        <dbReference type="HAMAP-Rule" id="MF_00013"/>
    </source>
</evidence>
<evidence type="ECO:0000256" key="1">
    <source>
        <dbReference type="ARBA" id="ARBA00004821"/>
    </source>
</evidence>
<dbReference type="GO" id="GO:0009249">
    <property type="term" value="P:protein lipoylation"/>
    <property type="evidence" value="ECO:0007669"/>
    <property type="project" value="InterPro"/>
</dbReference>
<feature type="binding site" evidence="5">
    <location>
        <begin position="207"/>
        <end position="209"/>
    </location>
    <ligand>
        <name>substrate</name>
    </ligand>
</feature>
<name>G4CYL9_9ACTN</name>
<dbReference type="GO" id="GO:0033819">
    <property type="term" value="F:lipoyl(octanoyl) transferase activity"/>
    <property type="evidence" value="ECO:0007669"/>
    <property type="project" value="UniProtKB-EC"/>
</dbReference>
<dbReference type="EC" id="2.3.1.181" evidence="5"/>
<dbReference type="Proteomes" id="UP000005332">
    <property type="component" value="Unassembled WGS sequence"/>
</dbReference>